<sequence length="254" mass="27687">MPPLARRRSIDSSSSSSSSSSESDSAHKKHKDKKSKKDKRKDKKDKHGSLVHQYPGASSHASTATTQAAPTAHPSLLPNNNMSFPEPAQSFPPQYTQQPPPPSGYRIPLTTDAPFPGPEITLPPPFYDADGTSPVFIGSALMEGSVHPCKIGPHLRPFAVVPYGGSEFGHHGRYDLLPFRHEQMEWVHTSHGRFPEGRRPVEGGYEEDGNKLYHAVAVINGVKVPGKTGEHLNGARVSFGGGEHEVRDNYEILC</sequence>
<dbReference type="EMBL" id="JAACJL010000045">
    <property type="protein sequence ID" value="KAF4613880.1"/>
    <property type="molecule type" value="Genomic_DNA"/>
</dbReference>
<reference evidence="2 3" key="1">
    <citation type="submission" date="2019-12" db="EMBL/GenBank/DDBJ databases">
        <authorList>
            <person name="Floudas D."/>
            <person name="Bentzer J."/>
            <person name="Ahren D."/>
            <person name="Johansson T."/>
            <person name="Persson P."/>
            <person name="Tunlid A."/>
        </authorList>
    </citation>
    <scope>NUCLEOTIDE SEQUENCE [LARGE SCALE GENOMIC DNA]</scope>
    <source>
        <strain evidence="2 3">CBS 102.39</strain>
    </source>
</reference>
<gene>
    <name evidence="2" type="ORF">D9613_007536</name>
</gene>
<comment type="caution">
    <text evidence="2">The sequence shown here is derived from an EMBL/GenBank/DDBJ whole genome shotgun (WGS) entry which is preliminary data.</text>
</comment>
<organism evidence="2 3">
    <name type="scientific">Agrocybe pediades</name>
    <dbReference type="NCBI Taxonomy" id="84607"/>
    <lineage>
        <taxon>Eukaryota</taxon>
        <taxon>Fungi</taxon>
        <taxon>Dikarya</taxon>
        <taxon>Basidiomycota</taxon>
        <taxon>Agaricomycotina</taxon>
        <taxon>Agaricomycetes</taxon>
        <taxon>Agaricomycetidae</taxon>
        <taxon>Agaricales</taxon>
        <taxon>Agaricineae</taxon>
        <taxon>Strophariaceae</taxon>
        <taxon>Agrocybe</taxon>
    </lineage>
</organism>
<evidence type="ECO:0000256" key="1">
    <source>
        <dbReference type="SAM" id="MobiDB-lite"/>
    </source>
</evidence>
<proteinExistence type="predicted"/>
<dbReference type="InterPro" id="IPR006616">
    <property type="entry name" value="DM9_repeat"/>
</dbReference>
<dbReference type="PANTHER" id="PTHR31649">
    <property type="entry name" value="AGAP009604-PA"/>
    <property type="match status" value="1"/>
</dbReference>
<name>A0A8H4QMI3_9AGAR</name>
<dbReference type="AlphaFoldDB" id="A0A8H4QMI3"/>
<accession>A0A8H4QMI3</accession>
<feature type="compositionally biased region" description="Low complexity" evidence="1">
    <location>
        <begin position="11"/>
        <end position="23"/>
    </location>
</feature>
<feature type="compositionally biased region" description="Low complexity" evidence="1">
    <location>
        <begin position="57"/>
        <end position="75"/>
    </location>
</feature>
<evidence type="ECO:0000313" key="3">
    <source>
        <dbReference type="Proteomes" id="UP000521872"/>
    </source>
</evidence>
<feature type="region of interest" description="Disordered" evidence="1">
    <location>
        <begin position="1"/>
        <end position="106"/>
    </location>
</feature>
<evidence type="ECO:0000313" key="2">
    <source>
        <dbReference type="EMBL" id="KAF4613880.1"/>
    </source>
</evidence>
<protein>
    <submittedName>
        <fullName evidence="2">Uncharacterized protein</fullName>
    </submittedName>
</protein>
<dbReference type="Proteomes" id="UP000521872">
    <property type="component" value="Unassembled WGS sequence"/>
</dbReference>
<dbReference type="PANTHER" id="PTHR31649:SF1">
    <property type="entry name" value="FARNESOIC ACID O-METHYL TRANSFERASE DOMAIN-CONTAINING PROTEIN"/>
    <property type="match status" value="1"/>
</dbReference>
<dbReference type="Pfam" id="PF11901">
    <property type="entry name" value="DM9"/>
    <property type="match status" value="1"/>
</dbReference>
<feature type="compositionally biased region" description="Basic residues" evidence="1">
    <location>
        <begin position="27"/>
        <end position="46"/>
    </location>
</feature>
<keyword evidence="3" id="KW-1185">Reference proteome</keyword>